<feature type="region of interest" description="Disordered" evidence="1">
    <location>
        <begin position="1"/>
        <end position="20"/>
    </location>
</feature>
<reference evidence="2" key="1">
    <citation type="submission" date="2014-09" db="EMBL/GenBank/DDBJ databases">
        <authorList>
            <person name="Magalhaes I.L.F."/>
            <person name="Oliveira U."/>
            <person name="Santos F.R."/>
            <person name="Vidigal T.H.D.A."/>
            <person name="Brescovit A.D."/>
            <person name="Santos A.J."/>
        </authorList>
    </citation>
    <scope>NUCLEOTIDE SEQUENCE</scope>
    <source>
        <tissue evidence="2">Shoot tissue taken approximately 20 cm above the soil surface</tissue>
    </source>
</reference>
<protein>
    <submittedName>
        <fullName evidence="2">Uncharacterized protein</fullName>
    </submittedName>
</protein>
<reference evidence="2" key="2">
    <citation type="journal article" date="2015" name="Data Brief">
        <title>Shoot transcriptome of the giant reed, Arundo donax.</title>
        <authorList>
            <person name="Barrero R.A."/>
            <person name="Guerrero F.D."/>
            <person name="Moolhuijzen P."/>
            <person name="Goolsby J.A."/>
            <person name="Tidwell J."/>
            <person name="Bellgard S.E."/>
            <person name="Bellgard M.I."/>
        </authorList>
    </citation>
    <scope>NUCLEOTIDE SEQUENCE</scope>
    <source>
        <tissue evidence="2">Shoot tissue taken approximately 20 cm above the soil surface</tissue>
    </source>
</reference>
<dbReference type="AlphaFoldDB" id="A0A0A9BZ29"/>
<accession>A0A0A9BZ29</accession>
<dbReference type="EMBL" id="GBRH01231480">
    <property type="protein sequence ID" value="JAD66415.1"/>
    <property type="molecule type" value="Transcribed_RNA"/>
</dbReference>
<evidence type="ECO:0000313" key="2">
    <source>
        <dbReference type="EMBL" id="JAD66415.1"/>
    </source>
</evidence>
<evidence type="ECO:0000256" key="1">
    <source>
        <dbReference type="SAM" id="MobiDB-lite"/>
    </source>
</evidence>
<proteinExistence type="predicted"/>
<organism evidence="2">
    <name type="scientific">Arundo donax</name>
    <name type="common">Giant reed</name>
    <name type="synonym">Donax arundinaceus</name>
    <dbReference type="NCBI Taxonomy" id="35708"/>
    <lineage>
        <taxon>Eukaryota</taxon>
        <taxon>Viridiplantae</taxon>
        <taxon>Streptophyta</taxon>
        <taxon>Embryophyta</taxon>
        <taxon>Tracheophyta</taxon>
        <taxon>Spermatophyta</taxon>
        <taxon>Magnoliopsida</taxon>
        <taxon>Liliopsida</taxon>
        <taxon>Poales</taxon>
        <taxon>Poaceae</taxon>
        <taxon>PACMAD clade</taxon>
        <taxon>Arundinoideae</taxon>
        <taxon>Arundineae</taxon>
        <taxon>Arundo</taxon>
    </lineage>
</organism>
<name>A0A0A9BZ29_ARUDO</name>
<sequence length="20" mass="2126">MPLSLSRCFLGPSNSSSIDD</sequence>